<accession>A0A3P6VDI2</accession>
<gene>
    <name evidence="2" type="ORF">DILT_LOCUS4221</name>
</gene>
<evidence type="ECO:0000313" key="2">
    <source>
        <dbReference type="EMBL" id="VDK88511.1"/>
    </source>
</evidence>
<organism evidence="2 3">
    <name type="scientific">Dibothriocephalus latus</name>
    <name type="common">Fish tapeworm</name>
    <name type="synonym">Diphyllobothrium latum</name>
    <dbReference type="NCBI Taxonomy" id="60516"/>
    <lineage>
        <taxon>Eukaryota</taxon>
        <taxon>Metazoa</taxon>
        <taxon>Spiralia</taxon>
        <taxon>Lophotrochozoa</taxon>
        <taxon>Platyhelminthes</taxon>
        <taxon>Cestoda</taxon>
        <taxon>Eucestoda</taxon>
        <taxon>Diphyllobothriidea</taxon>
        <taxon>Diphyllobothriidae</taxon>
        <taxon>Dibothriocephalus</taxon>
    </lineage>
</organism>
<keyword evidence="1" id="KW-0812">Transmembrane</keyword>
<dbReference type="EMBL" id="UYRU01045067">
    <property type="protein sequence ID" value="VDK88511.1"/>
    <property type="molecule type" value="Genomic_DNA"/>
</dbReference>
<feature type="transmembrane region" description="Helical" evidence="1">
    <location>
        <begin position="89"/>
        <end position="109"/>
    </location>
</feature>
<dbReference type="Proteomes" id="UP000281553">
    <property type="component" value="Unassembled WGS sequence"/>
</dbReference>
<reference evidence="2 3" key="1">
    <citation type="submission" date="2018-11" db="EMBL/GenBank/DDBJ databases">
        <authorList>
            <consortium name="Pathogen Informatics"/>
        </authorList>
    </citation>
    <scope>NUCLEOTIDE SEQUENCE [LARGE SCALE GENOMIC DNA]</scope>
</reference>
<keyword evidence="1" id="KW-1133">Transmembrane helix</keyword>
<dbReference type="OrthoDB" id="1887033at2759"/>
<dbReference type="SUPFAM" id="SSF51445">
    <property type="entry name" value="(Trans)glycosidases"/>
    <property type="match status" value="1"/>
</dbReference>
<protein>
    <submittedName>
        <fullName evidence="2">Uncharacterized protein</fullName>
    </submittedName>
</protein>
<dbReference type="InterPro" id="IPR017853">
    <property type="entry name" value="GH"/>
</dbReference>
<dbReference type="AlphaFoldDB" id="A0A3P6VDI2"/>
<evidence type="ECO:0000313" key="3">
    <source>
        <dbReference type="Proteomes" id="UP000281553"/>
    </source>
</evidence>
<sequence>MFNAVKETTEKLKVGRFYTEFGICEPDGNPASINTIECNAVMNGADANLQSWTYWDSQFFDGEGNPYPTVVRSVLFRNTEHILLANQNVHYNADFILLIYGSLCVVVFFQW</sequence>
<proteinExistence type="predicted"/>
<name>A0A3P6VDI2_DIBLA</name>
<keyword evidence="1" id="KW-0472">Membrane</keyword>
<keyword evidence="3" id="KW-1185">Reference proteome</keyword>
<evidence type="ECO:0000256" key="1">
    <source>
        <dbReference type="SAM" id="Phobius"/>
    </source>
</evidence>